<keyword evidence="7" id="KW-0456">Lyase</keyword>
<accession>A0A0S6UFD3</accession>
<dbReference type="EMBL" id="DF238840">
    <property type="protein sequence ID" value="GAF26064.1"/>
    <property type="molecule type" value="Genomic_DNA"/>
</dbReference>
<dbReference type="PANTHER" id="PTHR43075">
    <property type="entry name" value="FORMATE LYASE ACTIVATING ENZYME, PUTATIVE (AFU_ORTHOLOGUE AFUA_2G15630)-RELATED"/>
    <property type="match status" value="1"/>
</dbReference>
<evidence type="ECO:0000256" key="3">
    <source>
        <dbReference type="ARBA" id="ARBA00023004"/>
    </source>
</evidence>
<keyword evidence="4 5" id="KW-0411">Iron-sulfur</keyword>
<dbReference type="Gene3D" id="3.20.20.70">
    <property type="entry name" value="Aldolase class I"/>
    <property type="match status" value="1"/>
</dbReference>
<sequence length="342" mass="38458">MVQFQEQSWHIRDRFFLSGKYRAEVGRLNSRTEHEKGRNNSPGVAGEGFLATLTSCRLCPRACGVNRLAGEKGFCRAGVRPRVALATLHHWEEPCLSGSRGSGAVFFSYCNLRCAFCQNYRISWQGRGREMEIEDLTALFLDLQAQGAHNINLVSATPYTPMLVPALREAKKRGLKIPVVYNCNAYESLESLRSLAGLVDIYLPDLKYIDDGPARRYSQAPNYFSVATAAILEMQRQVGILTFDAAGLARRGLLIRHLVLPGQAEAACRVLEWVKANLPRETYLSIMAQYVPVWQAQRYPEINRRLTAAEYESVLEYFDALGLENGFCQELDAATTDYIPNF</sequence>
<dbReference type="InterPro" id="IPR016431">
    <property type="entry name" value="Pyrv-formate_lyase-activ_prd"/>
</dbReference>
<evidence type="ECO:0000256" key="4">
    <source>
        <dbReference type="ARBA" id="ARBA00023014"/>
    </source>
</evidence>
<dbReference type="AlphaFoldDB" id="A0A0S6UFD3"/>
<evidence type="ECO:0000259" key="6">
    <source>
        <dbReference type="Pfam" id="PF04055"/>
    </source>
</evidence>
<dbReference type="SFLD" id="SFLDS00029">
    <property type="entry name" value="Radical_SAM"/>
    <property type="match status" value="1"/>
</dbReference>
<keyword evidence="3 5" id="KW-0408">Iron</keyword>
<protein>
    <submittedName>
        <fullName evidence="7">Uncharacterized Fe-S protein PflX, homolog of pyruvate formate lyase activating proteins</fullName>
    </submittedName>
</protein>
<dbReference type="SUPFAM" id="SSF102114">
    <property type="entry name" value="Radical SAM enzymes"/>
    <property type="match status" value="1"/>
</dbReference>
<keyword evidence="1 5" id="KW-0949">S-adenosyl-L-methionine</keyword>
<proteinExistence type="predicted"/>
<dbReference type="SFLD" id="SFLDG01099">
    <property type="entry name" value="Uncharacterised_Radical_SAM_Su"/>
    <property type="match status" value="1"/>
</dbReference>
<name>A0A0S6UFD3_NEOTH</name>
<dbReference type="InterPro" id="IPR058240">
    <property type="entry name" value="rSAM_sf"/>
</dbReference>
<dbReference type="Proteomes" id="UP000063718">
    <property type="component" value="Unassembled WGS sequence"/>
</dbReference>
<feature type="binding site" evidence="5">
    <location>
        <position position="114"/>
    </location>
    <ligand>
        <name>[4Fe-4S] cluster</name>
        <dbReference type="ChEBI" id="CHEBI:49883"/>
        <note>4Fe-4S-S-AdoMet</note>
    </ligand>
</feature>
<evidence type="ECO:0000256" key="2">
    <source>
        <dbReference type="ARBA" id="ARBA00022723"/>
    </source>
</evidence>
<dbReference type="GO" id="GO:0051536">
    <property type="term" value="F:iron-sulfur cluster binding"/>
    <property type="evidence" value="ECO:0007669"/>
    <property type="project" value="UniProtKB-KW"/>
</dbReference>
<keyword evidence="7" id="KW-0670">Pyruvate</keyword>
<feature type="binding site" evidence="5">
    <location>
        <position position="117"/>
    </location>
    <ligand>
        <name>[4Fe-4S] cluster</name>
        <dbReference type="ChEBI" id="CHEBI:49883"/>
        <note>4Fe-4S-S-AdoMet</note>
    </ligand>
</feature>
<dbReference type="GO" id="GO:0046872">
    <property type="term" value="F:metal ion binding"/>
    <property type="evidence" value="ECO:0007669"/>
    <property type="project" value="UniProtKB-KW"/>
</dbReference>
<feature type="domain" description="Radical SAM core" evidence="6">
    <location>
        <begin position="106"/>
        <end position="219"/>
    </location>
</feature>
<reference evidence="7" key="1">
    <citation type="journal article" date="2014" name="Gene">
        <title>Genome-guided analysis of transformation efficiency and carbon dioxide assimilation by Moorella thermoacetica Y72.</title>
        <authorList>
            <person name="Tsukahara K."/>
            <person name="Kita A."/>
            <person name="Nakashimada Y."/>
            <person name="Hoshino T."/>
            <person name="Murakami K."/>
        </authorList>
    </citation>
    <scope>NUCLEOTIDE SEQUENCE [LARGE SCALE GENOMIC DNA]</scope>
    <source>
        <strain evidence="7">Y72</strain>
    </source>
</reference>
<dbReference type="GO" id="GO:0016829">
    <property type="term" value="F:lyase activity"/>
    <property type="evidence" value="ECO:0007669"/>
    <property type="project" value="UniProtKB-KW"/>
</dbReference>
<dbReference type="InterPro" id="IPR013785">
    <property type="entry name" value="Aldolase_TIM"/>
</dbReference>
<feature type="binding site" evidence="5">
    <location>
        <position position="110"/>
    </location>
    <ligand>
        <name>[4Fe-4S] cluster</name>
        <dbReference type="ChEBI" id="CHEBI:49883"/>
        <note>4Fe-4S-S-AdoMet</note>
    </ligand>
</feature>
<dbReference type="PIRSF" id="PIRSF004869">
    <property type="entry name" value="PflX_prd"/>
    <property type="match status" value="1"/>
</dbReference>
<dbReference type="CDD" id="cd01335">
    <property type="entry name" value="Radical_SAM"/>
    <property type="match status" value="1"/>
</dbReference>
<evidence type="ECO:0000256" key="1">
    <source>
        <dbReference type="ARBA" id="ARBA00022691"/>
    </source>
</evidence>
<comment type="cofactor">
    <cofactor evidence="5">
        <name>[4Fe-4S] cluster</name>
        <dbReference type="ChEBI" id="CHEBI:49883"/>
    </cofactor>
    <text evidence="5">Binds 1 [4Fe-4S] cluster. The cluster is coordinated with 3 cysteines and an exchangeable S-adenosyl-L-methionine.</text>
</comment>
<gene>
    <name evidence="7" type="ORF">MTY_1401</name>
</gene>
<organism evidence="7">
    <name type="scientific">Moorella thermoacetica Y72</name>
    <dbReference type="NCBI Taxonomy" id="1325331"/>
    <lineage>
        <taxon>Bacteria</taxon>
        <taxon>Bacillati</taxon>
        <taxon>Bacillota</taxon>
        <taxon>Clostridia</taxon>
        <taxon>Neomoorellales</taxon>
        <taxon>Neomoorellaceae</taxon>
        <taxon>Neomoorella</taxon>
    </lineage>
</organism>
<evidence type="ECO:0000256" key="5">
    <source>
        <dbReference type="PIRSR" id="PIRSR004869-50"/>
    </source>
</evidence>
<dbReference type="InterPro" id="IPR040085">
    <property type="entry name" value="MJ0674-like"/>
</dbReference>
<dbReference type="Pfam" id="PF04055">
    <property type="entry name" value="Radical_SAM"/>
    <property type="match status" value="1"/>
</dbReference>
<keyword evidence="2 5" id="KW-0479">Metal-binding</keyword>
<dbReference type="InterPro" id="IPR007197">
    <property type="entry name" value="rSAM"/>
</dbReference>
<evidence type="ECO:0000313" key="7">
    <source>
        <dbReference type="EMBL" id="GAF26064.1"/>
    </source>
</evidence>
<dbReference type="PANTHER" id="PTHR43075:SF1">
    <property type="entry name" value="FORMATE LYASE ACTIVATING ENZYME, PUTATIVE (AFU_ORTHOLOGUE AFUA_2G15630)-RELATED"/>
    <property type="match status" value="1"/>
</dbReference>